<dbReference type="Proteomes" id="UP000240883">
    <property type="component" value="Unassembled WGS sequence"/>
</dbReference>
<organism evidence="1 2">
    <name type="scientific">Corynespora cassiicola Philippines</name>
    <dbReference type="NCBI Taxonomy" id="1448308"/>
    <lineage>
        <taxon>Eukaryota</taxon>
        <taxon>Fungi</taxon>
        <taxon>Dikarya</taxon>
        <taxon>Ascomycota</taxon>
        <taxon>Pezizomycotina</taxon>
        <taxon>Dothideomycetes</taxon>
        <taxon>Pleosporomycetidae</taxon>
        <taxon>Pleosporales</taxon>
        <taxon>Corynesporascaceae</taxon>
        <taxon>Corynespora</taxon>
    </lineage>
</organism>
<protein>
    <submittedName>
        <fullName evidence="1">Uncharacterized protein</fullName>
    </submittedName>
</protein>
<dbReference type="AlphaFoldDB" id="A0A2T2NJX9"/>
<keyword evidence="2" id="KW-1185">Reference proteome</keyword>
<reference evidence="1 2" key="1">
    <citation type="journal article" date="2018" name="Front. Microbiol.">
        <title>Genome-Wide Analysis of Corynespora cassiicola Leaf Fall Disease Putative Effectors.</title>
        <authorList>
            <person name="Lopez D."/>
            <person name="Ribeiro S."/>
            <person name="Label P."/>
            <person name="Fumanal B."/>
            <person name="Venisse J.S."/>
            <person name="Kohler A."/>
            <person name="de Oliveira R.R."/>
            <person name="Labutti K."/>
            <person name="Lipzen A."/>
            <person name="Lail K."/>
            <person name="Bauer D."/>
            <person name="Ohm R.A."/>
            <person name="Barry K.W."/>
            <person name="Spatafora J."/>
            <person name="Grigoriev I.V."/>
            <person name="Martin F.M."/>
            <person name="Pujade-Renaud V."/>
        </authorList>
    </citation>
    <scope>NUCLEOTIDE SEQUENCE [LARGE SCALE GENOMIC DNA]</scope>
    <source>
        <strain evidence="1 2">Philippines</strain>
    </source>
</reference>
<gene>
    <name evidence="1" type="ORF">BS50DRAFT_574275</name>
</gene>
<proteinExistence type="predicted"/>
<evidence type="ECO:0000313" key="2">
    <source>
        <dbReference type="Proteomes" id="UP000240883"/>
    </source>
</evidence>
<evidence type="ECO:0000313" key="1">
    <source>
        <dbReference type="EMBL" id="PSN65744.1"/>
    </source>
</evidence>
<sequence>MRPRHIYSISPRLHSRLDLPVLHALFHGLVFGRHHCSTDLTRRTPTYCLADLSLVETSFLPERNPHLASIQHERDASPYSHETNHPFNSITGLDRVDWPPATIRTPLHNKLVARNLELMDYGSVACNGTMRNVECRTLDASRGSIPLEVVRC</sequence>
<accession>A0A2T2NJX9</accession>
<name>A0A2T2NJX9_CORCC</name>
<dbReference type="EMBL" id="KZ678136">
    <property type="protein sequence ID" value="PSN65744.1"/>
    <property type="molecule type" value="Genomic_DNA"/>
</dbReference>